<comment type="cofactor">
    <cofactor evidence="3">
        <name>Zn(2+)</name>
        <dbReference type="ChEBI" id="CHEBI:29105"/>
    </cofactor>
</comment>
<evidence type="ECO:0000256" key="5">
    <source>
        <dbReference type="ARBA" id="ARBA00022438"/>
    </source>
</evidence>
<evidence type="ECO:0000313" key="11">
    <source>
        <dbReference type="EMBL" id="MDO1450784.1"/>
    </source>
</evidence>
<protein>
    <submittedName>
        <fullName evidence="11">Aminopeptidase</fullName>
        <ecNumber evidence="11">3.4.11.-</ecNumber>
    </submittedName>
</protein>
<evidence type="ECO:0000256" key="3">
    <source>
        <dbReference type="ARBA" id="ARBA00001947"/>
    </source>
</evidence>
<dbReference type="SUPFAM" id="SSF144052">
    <property type="entry name" value="Thermophilic metalloprotease-like"/>
    <property type="match status" value="1"/>
</dbReference>
<dbReference type="InterPro" id="IPR035097">
    <property type="entry name" value="M29_N-terminal"/>
</dbReference>
<keyword evidence="5 11" id="KW-0031">Aminopeptidase</keyword>
<dbReference type="InterPro" id="IPR000787">
    <property type="entry name" value="Peptidase_M29"/>
</dbReference>
<dbReference type="EMBL" id="JAUKPO010000036">
    <property type="protein sequence ID" value="MDO1450784.1"/>
    <property type="molecule type" value="Genomic_DNA"/>
</dbReference>
<organism evidence="11 12">
    <name type="scientific">Rhodocytophaga aerolata</name>
    <dbReference type="NCBI Taxonomy" id="455078"/>
    <lineage>
        <taxon>Bacteria</taxon>
        <taxon>Pseudomonadati</taxon>
        <taxon>Bacteroidota</taxon>
        <taxon>Cytophagia</taxon>
        <taxon>Cytophagales</taxon>
        <taxon>Rhodocytophagaceae</taxon>
        <taxon>Rhodocytophaga</taxon>
    </lineage>
</organism>
<keyword evidence="10" id="KW-0732">Signal</keyword>
<keyword evidence="8 11" id="KW-0378">Hydrolase</keyword>
<dbReference type="EC" id="3.4.11.-" evidence="11"/>
<keyword evidence="7" id="KW-0479">Metal-binding</keyword>
<dbReference type="RefSeq" id="WP_302041585.1">
    <property type="nucleotide sequence ID" value="NZ_JAUKPO010000036.1"/>
</dbReference>
<sequence length="413" mass="44531">MNPTRMKTNVSLSTLLLCSSLSLLAQVQPVNSTSQENLVNRIVTSVANIKPGETVLIEGDKQQIDLMEALAEQVHKKGAYPMLLLETEKVAKAGALLVPEAHLAAHHKALHKLDGKADLAIILSSNIDYNAIDSQVPKAYADKRQKARQQVHNGQEEDLRTAKTVYIGLPTKAVAEANGLAYGTYEQMTNAALAVDYETIAAKGKKIAAMLKTGKKVQITTANGSDFTFDLASRSVIINDGVISEEDIKSSVKLDRYVTLPSGFIVVSGVETSANGKVFVARDRLYGNTGEEKITNLSFDFVDGKMTNLKAATNQAFLEKILTDADPRMNQFAGFAIGLNPALKVLSDEKQDYRPIEAEGLVSLLLGGNDLWGGTNKVKEGIGFAIEKANVSIDGKVIVKDGKLMPDKLTTSN</sequence>
<evidence type="ECO:0000256" key="7">
    <source>
        <dbReference type="ARBA" id="ARBA00022723"/>
    </source>
</evidence>
<dbReference type="PANTHER" id="PTHR34448:SF1">
    <property type="entry name" value="BLL6088 PROTEIN"/>
    <property type="match status" value="1"/>
</dbReference>
<keyword evidence="9" id="KW-0482">Metalloprotease</keyword>
<comment type="similarity">
    <text evidence="4">Belongs to the peptidase M29 family.</text>
</comment>
<evidence type="ECO:0000256" key="10">
    <source>
        <dbReference type="SAM" id="SignalP"/>
    </source>
</evidence>
<reference evidence="11" key="1">
    <citation type="submission" date="2023-07" db="EMBL/GenBank/DDBJ databases">
        <title>The genome sequence of Rhodocytophaga aerolata KACC 12507.</title>
        <authorList>
            <person name="Zhang X."/>
        </authorList>
    </citation>
    <scope>NUCLEOTIDE SEQUENCE</scope>
    <source>
        <strain evidence="11">KACC 12507</strain>
    </source>
</reference>
<evidence type="ECO:0000256" key="4">
    <source>
        <dbReference type="ARBA" id="ARBA00008236"/>
    </source>
</evidence>
<keyword evidence="12" id="KW-1185">Reference proteome</keyword>
<feature type="chain" id="PRO_5045173097" evidence="10">
    <location>
        <begin position="26"/>
        <end position="413"/>
    </location>
</feature>
<gene>
    <name evidence="11" type="ORF">Q0590_31210</name>
</gene>
<name>A0ABT8RFM7_9BACT</name>
<evidence type="ECO:0000313" key="12">
    <source>
        <dbReference type="Proteomes" id="UP001168528"/>
    </source>
</evidence>
<evidence type="ECO:0000256" key="1">
    <source>
        <dbReference type="ARBA" id="ARBA00001941"/>
    </source>
</evidence>
<evidence type="ECO:0000256" key="6">
    <source>
        <dbReference type="ARBA" id="ARBA00022670"/>
    </source>
</evidence>
<dbReference type="Pfam" id="PF02073">
    <property type="entry name" value="Peptidase_M29"/>
    <property type="match status" value="1"/>
</dbReference>
<feature type="signal peptide" evidence="10">
    <location>
        <begin position="1"/>
        <end position="25"/>
    </location>
</feature>
<comment type="caution">
    <text evidence="11">The sequence shown here is derived from an EMBL/GenBank/DDBJ whole genome shotgun (WGS) entry which is preliminary data.</text>
</comment>
<dbReference type="Proteomes" id="UP001168528">
    <property type="component" value="Unassembled WGS sequence"/>
</dbReference>
<evidence type="ECO:0000256" key="2">
    <source>
        <dbReference type="ARBA" id="ARBA00001946"/>
    </source>
</evidence>
<comment type="cofactor">
    <cofactor evidence="2">
        <name>Mg(2+)</name>
        <dbReference type="ChEBI" id="CHEBI:18420"/>
    </cofactor>
</comment>
<evidence type="ECO:0000256" key="8">
    <source>
        <dbReference type="ARBA" id="ARBA00022801"/>
    </source>
</evidence>
<dbReference type="Gene3D" id="3.40.1830.10">
    <property type="entry name" value="Thermophilic metalloprotease (M29)"/>
    <property type="match status" value="1"/>
</dbReference>
<proteinExistence type="inferred from homology"/>
<dbReference type="GO" id="GO:0004177">
    <property type="term" value="F:aminopeptidase activity"/>
    <property type="evidence" value="ECO:0007669"/>
    <property type="project" value="UniProtKB-KW"/>
</dbReference>
<dbReference type="PANTHER" id="PTHR34448">
    <property type="entry name" value="AMINOPEPTIDASE"/>
    <property type="match status" value="1"/>
</dbReference>
<dbReference type="InterPro" id="IPR052170">
    <property type="entry name" value="M29_Exopeptidase"/>
</dbReference>
<accession>A0ABT8RFM7</accession>
<comment type="cofactor">
    <cofactor evidence="1">
        <name>Co(2+)</name>
        <dbReference type="ChEBI" id="CHEBI:48828"/>
    </cofactor>
</comment>
<keyword evidence="6" id="KW-0645">Protease</keyword>
<evidence type="ECO:0000256" key="9">
    <source>
        <dbReference type="ARBA" id="ARBA00023049"/>
    </source>
</evidence>